<dbReference type="GO" id="GO:0006355">
    <property type="term" value="P:regulation of DNA-templated transcription"/>
    <property type="evidence" value="ECO:0007669"/>
    <property type="project" value="InterPro"/>
</dbReference>
<sequence>MSTALANPTEMIRQGAPHLIHSDEELAEYTEALFDLTAKATPSREEEEAIELLTLLIERYEMERYPVPDAGPIDVLRFLLDQNGLSQRDIAEDLGSESTVSLVLSGKRLLNRDHIMRLSQRFHVSPAVFFGTT</sequence>
<dbReference type="InterPro" id="IPR001387">
    <property type="entry name" value="Cro/C1-type_HTH"/>
</dbReference>
<evidence type="ECO:0000313" key="3">
    <source>
        <dbReference type="Proteomes" id="UP000584867"/>
    </source>
</evidence>
<dbReference type="SMART" id="SM00530">
    <property type="entry name" value="HTH_XRE"/>
    <property type="match status" value="1"/>
</dbReference>
<dbReference type="CDD" id="cd00093">
    <property type="entry name" value="HTH_XRE"/>
    <property type="match status" value="1"/>
</dbReference>
<accession>A0A7W8EAU2</accession>
<dbReference type="SUPFAM" id="SSF47413">
    <property type="entry name" value="lambda repressor-like DNA-binding domains"/>
    <property type="match status" value="1"/>
</dbReference>
<dbReference type="PROSITE" id="PS50943">
    <property type="entry name" value="HTH_CROC1"/>
    <property type="match status" value="1"/>
</dbReference>
<dbReference type="Gene3D" id="1.10.260.40">
    <property type="entry name" value="lambda repressor-like DNA-binding domains"/>
    <property type="match status" value="1"/>
</dbReference>
<dbReference type="AlphaFoldDB" id="A0A7W8EAU2"/>
<feature type="domain" description="HTH cro/C1-type" evidence="1">
    <location>
        <begin position="76"/>
        <end position="129"/>
    </location>
</feature>
<dbReference type="InterPro" id="IPR039060">
    <property type="entry name" value="Antitox_HigA"/>
</dbReference>
<comment type="caution">
    <text evidence="2">The sequence shown here is derived from an EMBL/GenBank/DDBJ whole genome shotgun (WGS) entry which is preliminary data.</text>
</comment>
<reference evidence="2 3" key="1">
    <citation type="submission" date="2020-08" db="EMBL/GenBank/DDBJ databases">
        <title>Genomic Encyclopedia of Type Strains, Phase IV (KMG-V): Genome sequencing to study the core and pangenomes of soil and plant-associated prokaryotes.</title>
        <authorList>
            <person name="Whitman W."/>
        </authorList>
    </citation>
    <scope>NUCLEOTIDE SEQUENCE [LARGE SCALE GENOMIC DNA]</scope>
    <source>
        <strain evidence="2 3">X5P3</strain>
    </source>
</reference>
<dbReference type="Pfam" id="PF01381">
    <property type="entry name" value="HTH_3"/>
    <property type="match status" value="1"/>
</dbReference>
<dbReference type="GO" id="GO:0001046">
    <property type="term" value="F:core promoter sequence-specific DNA binding"/>
    <property type="evidence" value="ECO:0007669"/>
    <property type="project" value="TreeGrafter"/>
</dbReference>
<dbReference type="Proteomes" id="UP000584867">
    <property type="component" value="Unassembled WGS sequence"/>
</dbReference>
<evidence type="ECO:0000259" key="1">
    <source>
        <dbReference type="PROSITE" id="PS50943"/>
    </source>
</evidence>
<name>A0A7W8EAU2_9BACT</name>
<dbReference type="PANTHER" id="PTHR40455">
    <property type="entry name" value="ANTITOXIN HIGA"/>
    <property type="match status" value="1"/>
</dbReference>
<dbReference type="InterPro" id="IPR010982">
    <property type="entry name" value="Lambda_DNA-bd_dom_sf"/>
</dbReference>
<dbReference type="EMBL" id="JACHIO010000014">
    <property type="protein sequence ID" value="MBB5065147.1"/>
    <property type="molecule type" value="Genomic_DNA"/>
</dbReference>
<gene>
    <name evidence="2" type="ORF">HDF15_003510</name>
</gene>
<evidence type="ECO:0000313" key="2">
    <source>
        <dbReference type="EMBL" id="MBB5065147.1"/>
    </source>
</evidence>
<protein>
    <submittedName>
        <fullName evidence="2">HTH-type transcriptional regulator/antitoxin HigA</fullName>
    </submittedName>
</protein>
<dbReference type="PANTHER" id="PTHR40455:SF1">
    <property type="entry name" value="ANTITOXIN HIGA"/>
    <property type="match status" value="1"/>
</dbReference>
<proteinExistence type="predicted"/>
<dbReference type="RefSeq" id="WP_184257595.1">
    <property type="nucleotide sequence ID" value="NZ_JACHIO010000014.1"/>
</dbReference>
<organism evidence="2 3">
    <name type="scientific">Granulicella mallensis</name>
    <dbReference type="NCBI Taxonomy" id="940614"/>
    <lineage>
        <taxon>Bacteria</taxon>
        <taxon>Pseudomonadati</taxon>
        <taxon>Acidobacteriota</taxon>
        <taxon>Terriglobia</taxon>
        <taxon>Terriglobales</taxon>
        <taxon>Acidobacteriaceae</taxon>
        <taxon>Granulicella</taxon>
    </lineage>
</organism>